<proteinExistence type="inferred from homology"/>
<reference evidence="11 12" key="1">
    <citation type="submission" date="2024-01" db="EMBL/GenBank/DDBJ databases">
        <title>The genome of the rayed Mediterranean limpet Patella caerulea (Linnaeus, 1758).</title>
        <authorList>
            <person name="Anh-Thu Weber A."/>
            <person name="Halstead-Nussloch G."/>
        </authorList>
    </citation>
    <scope>NUCLEOTIDE SEQUENCE [LARGE SCALE GENOMIC DNA]</scope>
    <source>
        <strain evidence="11">AATW-2023a</strain>
        <tissue evidence="11">Whole specimen</tissue>
    </source>
</reference>
<dbReference type="GO" id="GO:0009247">
    <property type="term" value="P:glycolipid biosynthetic process"/>
    <property type="evidence" value="ECO:0007669"/>
    <property type="project" value="InterPro"/>
</dbReference>
<name>A0AAN8JUS2_PATCE</name>
<dbReference type="PANTHER" id="PTHR14647:SF87">
    <property type="entry name" value="PUTATIVE-RELATED"/>
    <property type="match status" value="1"/>
</dbReference>
<evidence type="ECO:0000256" key="5">
    <source>
        <dbReference type="ARBA" id="ARBA00022968"/>
    </source>
</evidence>
<dbReference type="EMBL" id="JAZGQO010000008">
    <property type="protein sequence ID" value="KAK6180458.1"/>
    <property type="molecule type" value="Genomic_DNA"/>
</dbReference>
<evidence type="ECO:0000313" key="11">
    <source>
        <dbReference type="EMBL" id="KAK6180458.1"/>
    </source>
</evidence>
<evidence type="ECO:0000256" key="3">
    <source>
        <dbReference type="ARBA" id="ARBA00022679"/>
    </source>
</evidence>
<evidence type="ECO:0000256" key="8">
    <source>
        <dbReference type="ARBA" id="ARBA00023136"/>
    </source>
</evidence>
<dbReference type="GO" id="GO:0001733">
    <property type="term" value="F:galactosylceramide sulfotransferase activity"/>
    <property type="evidence" value="ECO:0007669"/>
    <property type="project" value="InterPro"/>
</dbReference>
<dbReference type="InterPro" id="IPR027417">
    <property type="entry name" value="P-loop_NTPase"/>
</dbReference>
<keyword evidence="9" id="KW-0325">Glycoprotein</keyword>
<sequence>MQSKHLQRIFLRMSIIMAGIIVMFIVSSSLFGMDVTKMVIFKREVRHIGFLKVHKAASTTIENMMIRFSQSRKLTIVLPKDGHHLSVKNASPKSWKFFPVPKNHTFDILFNHVIFSAIGFRTYLPSDSVYIASVREPFQQMISAFYYIRRVFPQAYIKNISGPNPHRVYLRDPKRYDQDLTSFTHNGMAQDFGYPPALNDNMAQFQEYVERLGAFFDLVIVMEKFDESIILMKRLLCWSMKDIVYIKANVLKLNSSIEITDQDRQLHRHWAPLDYFLYDFFLKKLENQISAQFSEFTREVAYFKQLLKRVKKFCTQKNITKPLIIDVSEFSNGFQISDSDCVVMTAKESTSMNNLKENRRQELMEFGEDAIYIKKKRQSITWTPALQLDV</sequence>
<evidence type="ECO:0000256" key="1">
    <source>
        <dbReference type="ARBA" id="ARBA00004323"/>
    </source>
</evidence>
<keyword evidence="4 10" id="KW-0812">Transmembrane</keyword>
<accession>A0AAN8JUS2</accession>
<dbReference type="AlphaFoldDB" id="A0AAN8JUS2"/>
<evidence type="ECO:0000256" key="10">
    <source>
        <dbReference type="SAM" id="Phobius"/>
    </source>
</evidence>
<dbReference type="InterPro" id="IPR009729">
    <property type="entry name" value="Gal-3-0_sulfotransfrase"/>
</dbReference>
<evidence type="ECO:0000256" key="4">
    <source>
        <dbReference type="ARBA" id="ARBA00022692"/>
    </source>
</evidence>
<dbReference type="Pfam" id="PF06990">
    <property type="entry name" value="Gal-3-0_sulfotr"/>
    <property type="match status" value="1"/>
</dbReference>
<dbReference type="Proteomes" id="UP001347796">
    <property type="component" value="Unassembled WGS sequence"/>
</dbReference>
<keyword evidence="8 10" id="KW-0472">Membrane</keyword>
<evidence type="ECO:0008006" key="13">
    <source>
        <dbReference type="Google" id="ProtNLM"/>
    </source>
</evidence>
<dbReference type="Gene3D" id="3.40.50.300">
    <property type="entry name" value="P-loop containing nucleotide triphosphate hydrolases"/>
    <property type="match status" value="1"/>
</dbReference>
<keyword evidence="5" id="KW-0735">Signal-anchor</keyword>
<keyword evidence="6 10" id="KW-1133">Transmembrane helix</keyword>
<dbReference type="PANTHER" id="PTHR14647">
    <property type="entry name" value="GALACTOSE-3-O-SULFOTRANSFERASE"/>
    <property type="match status" value="1"/>
</dbReference>
<gene>
    <name evidence="11" type="ORF">SNE40_012609</name>
</gene>
<comment type="subcellular location">
    <subcellularLocation>
        <location evidence="1">Golgi apparatus membrane</location>
        <topology evidence="1">Single-pass type II membrane protein</topology>
    </subcellularLocation>
</comment>
<protein>
    <recommendedName>
        <fullName evidence="13">Galactose-3-O-sulfotransferase 3</fullName>
    </recommendedName>
</protein>
<evidence type="ECO:0000256" key="7">
    <source>
        <dbReference type="ARBA" id="ARBA00023034"/>
    </source>
</evidence>
<evidence type="ECO:0000256" key="6">
    <source>
        <dbReference type="ARBA" id="ARBA00022989"/>
    </source>
</evidence>
<comment type="similarity">
    <text evidence="2">Belongs to the galactose-3-O-sulfotransferase family.</text>
</comment>
<keyword evidence="7" id="KW-0333">Golgi apparatus</keyword>
<dbReference type="GO" id="GO:0000139">
    <property type="term" value="C:Golgi membrane"/>
    <property type="evidence" value="ECO:0007669"/>
    <property type="project" value="UniProtKB-SubCell"/>
</dbReference>
<feature type="transmembrane region" description="Helical" evidence="10">
    <location>
        <begin position="9"/>
        <end position="33"/>
    </location>
</feature>
<keyword evidence="12" id="KW-1185">Reference proteome</keyword>
<evidence type="ECO:0000256" key="9">
    <source>
        <dbReference type="ARBA" id="ARBA00023180"/>
    </source>
</evidence>
<evidence type="ECO:0000313" key="12">
    <source>
        <dbReference type="Proteomes" id="UP001347796"/>
    </source>
</evidence>
<organism evidence="11 12">
    <name type="scientific">Patella caerulea</name>
    <name type="common">Rayed Mediterranean limpet</name>
    <dbReference type="NCBI Taxonomy" id="87958"/>
    <lineage>
        <taxon>Eukaryota</taxon>
        <taxon>Metazoa</taxon>
        <taxon>Spiralia</taxon>
        <taxon>Lophotrochozoa</taxon>
        <taxon>Mollusca</taxon>
        <taxon>Gastropoda</taxon>
        <taxon>Patellogastropoda</taxon>
        <taxon>Patelloidea</taxon>
        <taxon>Patellidae</taxon>
        <taxon>Patella</taxon>
    </lineage>
</organism>
<keyword evidence="3" id="KW-0808">Transferase</keyword>
<evidence type="ECO:0000256" key="2">
    <source>
        <dbReference type="ARBA" id="ARBA00008124"/>
    </source>
</evidence>
<comment type="caution">
    <text evidence="11">The sequence shown here is derived from an EMBL/GenBank/DDBJ whole genome shotgun (WGS) entry which is preliminary data.</text>
</comment>